<dbReference type="PANTHER" id="PTHR15909">
    <property type="entry name" value="39S RIBOSOMAL PROTEIN L35, MITOCHONDRIAL"/>
    <property type="match status" value="1"/>
</dbReference>
<dbReference type="OrthoDB" id="5847109at2759"/>
<evidence type="ECO:0000256" key="7">
    <source>
        <dbReference type="ARBA" id="ARBA00035273"/>
    </source>
</evidence>
<accession>A0A2W1BHJ7</accession>
<proteinExistence type="inferred from homology"/>
<keyword evidence="10" id="KW-1185">Reference proteome</keyword>
<dbReference type="InterPro" id="IPR019338">
    <property type="entry name" value="Ribosomal_bL35m"/>
</dbReference>
<evidence type="ECO:0000256" key="8">
    <source>
        <dbReference type="ARBA" id="ARBA00035418"/>
    </source>
</evidence>
<keyword evidence="3" id="KW-0809">Transit peptide</keyword>
<dbReference type="InterPro" id="IPR021137">
    <property type="entry name" value="Ribosomal_bL35-like"/>
</dbReference>
<evidence type="ECO:0000256" key="6">
    <source>
        <dbReference type="ARBA" id="ARBA00023274"/>
    </source>
</evidence>
<comment type="subcellular location">
    <subcellularLocation>
        <location evidence="1">Mitochondrion</location>
    </subcellularLocation>
</comment>
<comment type="similarity">
    <text evidence="2">Belongs to the bacterial ribosomal protein bL35 family.</text>
</comment>
<dbReference type="GO" id="GO:0005840">
    <property type="term" value="C:ribosome"/>
    <property type="evidence" value="ECO:0007669"/>
    <property type="project" value="UniProtKB-KW"/>
</dbReference>
<dbReference type="GO" id="GO:0006412">
    <property type="term" value="P:translation"/>
    <property type="evidence" value="ECO:0007669"/>
    <property type="project" value="InterPro"/>
</dbReference>
<evidence type="ECO:0000313" key="9">
    <source>
        <dbReference type="EMBL" id="PZC73164.1"/>
    </source>
</evidence>
<evidence type="ECO:0000313" key="10">
    <source>
        <dbReference type="Proteomes" id="UP000249218"/>
    </source>
</evidence>
<dbReference type="AlphaFoldDB" id="A0A2W1BHJ7"/>
<evidence type="ECO:0000256" key="1">
    <source>
        <dbReference type="ARBA" id="ARBA00004173"/>
    </source>
</evidence>
<dbReference type="SUPFAM" id="SSF143034">
    <property type="entry name" value="L35p-like"/>
    <property type="match status" value="1"/>
</dbReference>
<dbReference type="OMA" id="RPKHYVE"/>
<dbReference type="Proteomes" id="UP000249218">
    <property type="component" value="Unassembled WGS sequence"/>
</dbReference>
<evidence type="ECO:0000256" key="4">
    <source>
        <dbReference type="ARBA" id="ARBA00022980"/>
    </source>
</evidence>
<dbReference type="Gene3D" id="4.10.410.60">
    <property type="match status" value="1"/>
</dbReference>
<dbReference type="GO" id="GO:0003735">
    <property type="term" value="F:structural constituent of ribosome"/>
    <property type="evidence" value="ECO:0007669"/>
    <property type="project" value="InterPro"/>
</dbReference>
<keyword evidence="4" id="KW-0689">Ribosomal protein</keyword>
<dbReference type="GO" id="GO:0005739">
    <property type="term" value="C:mitochondrion"/>
    <property type="evidence" value="ECO:0007669"/>
    <property type="project" value="UniProtKB-SubCell"/>
</dbReference>
<dbReference type="PANTHER" id="PTHR15909:SF0">
    <property type="entry name" value="LARGE RIBOSOMAL SUBUNIT PROTEIN BL35M"/>
    <property type="match status" value="1"/>
</dbReference>
<gene>
    <name evidence="9" type="primary">HaOG209956</name>
    <name evidence="9" type="ORF">B5X24_HaOG209956</name>
</gene>
<organism evidence="9 10">
    <name type="scientific">Helicoverpa armigera</name>
    <name type="common">Cotton bollworm</name>
    <name type="synonym">Heliothis armigera</name>
    <dbReference type="NCBI Taxonomy" id="29058"/>
    <lineage>
        <taxon>Eukaryota</taxon>
        <taxon>Metazoa</taxon>
        <taxon>Ecdysozoa</taxon>
        <taxon>Arthropoda</taxon>
        <taxon>Hexapoda</taxon>
        <taxon>Insecta</taxon>
        <taxon>Pterygota</taxon>
        <taxon>Neoptera</taxon>
        <taxon>Endopterygota</taxon>
        <taxon>Lepidoptera</taxon>
        <taxon>Glossata</taxon>
        <taxon>Ditrysia</taxon>
        <taxon>Noctuoidea</taxon>
        <taxon>Noctuidae</taxon>
        <taxon>Heliothinae</taxon>
        <taxon>Helicoverpa</taxon>
    </lineage>
</organism>
<reference evidence="9 10" key="1">
    <citation type="journal article" date="2017" name="BMC Biol.">
        <title>Genomic innovations, transcriptional plasticity and gene loss underlying the evolution and divergence of two highly polyphagous and invasive Helicoverpa pest species.</title>
        <authorList>
            <person name="Pearce S.L."/>
            <person name="Clarke D.F."/>
            <person name="East P.D."/>
            <person name="Elfekih S."/>
            <person name="Gordon K.H."/>
            <person name="Jermiin L.S."/>
            <person name="McGaughran A."/>
            <person name="Oakeshott J.G."/>
            <person name="Papanikolaou A."/>
            <person name="Perera O.P."/>
            <person name="Rane R.V."/>
            <person name="Richards S."/>
            <person name="Tay W.T."/>
            <person name="Walsh T.K."/>
            <person name="Anderson A."/>
            <person name="Anderson C.J."/>
            <person name="Asgari S."/>
            <person name="Board P.G."/>
            <person name="Bretschneider A."/>
            <person name="Campbell P.M."/>
            <person name="Chertemps T."/>
            <person name="Christeller J.T."/>
            <person name="Coppin C.W."/>
            <person name="Downes S.J."/>
            <person name="Duan G."/>
            <person name="Farnsworth C.A."/>
            <person name="Good R.T."/>
            <person name="Han L.B."/>
            <person name="Han Y.C."/>
            <person name="Hatje K."/>
            <person name="Horne I."/>
            <person name="Huang Y.P."/>
            <person name="Hughes D.S."/>
            <person name="Jacquin-Joly E."/>
            <person name="James W."/>
            <person name="Jhangiani S."/>
            <person name="Kollmar M."/>
            <person name="Kuwar S.S."/>
            <person name="Li S."/>
            <person name="Liu N.Y."/>
            <person name="Maibeche M.T."/>
            <person name="Miller J.R."/>
            <person name="Montagne N."/>
            <person name="Perry T."/>
            <person name="Qu J."/>
            <person name="Song S.V."/>
            <person name="Sutton G.G."/>
            <person name="Vogel H."/>
            <person name="Walenz B.P."/>
            <person name="Xu W."/>
            <person name="Zhang H.J."/>
            <person name="Zou Z."/>
            <person name="Batterham P."/>
            <person name="Edwards O.R."/>
            <person name="Feyereisen R."/>
            <person name="Gibbs R.A."/>
            <person name="Heckel D.G."/>
            <person name="McGrath A."/>
            <person name="Robin C."/>
            <person name="Scherer S.E."/>
            <person name="Worley K.C."/>
            <person name="Wu Y.D."/>
        </authorList>
    </citation>
    <scope>NUCLEOTIDE SEQUENCE [LARGE SCALE GENOMIC DNA]</scope>
    <source>
        <strain evidence="9">Harm_GR_Male_#8</strain>
        <tissue evidence="9">Whole organism</tissue>
    </source>
</reference>
<evidence type="ECO:0000256" key="5">
    <source>
        <dbReference type="ARBA" id="ARBA00023128"/>
    </source>
</evidence>
<sequence length="176" mass="20715">MFRFAISAVRSIRPLSVPYFNIAKTLSNNTKNYVTLSNVSLSPSASFKPNSLLQNKQILEISNNLNVVPVRTVTKFSLNKGKRKTVKAAVRRFFRLHWGGWIRTKVGKHKKMWKKHASQKQRLRQHVFCNATQNTMLDKMVTKYWKRPKHYVEDPYAPYHTREEFGLTRRKPVVRQ</sequence>
<evidence type="ECO:0000256" key="3">
    <source>
        <dbReference type="ARBA" id="ARBA00022946"/>
    </source>
</evidence>
<protein>
    <recommendedName>
        <fullName evidence="7">Large ribosomal subunit protein bL35m</fullName>
    </recommendedName>
    <alternativeName>
        <fullName evidence="8">39S ribosomal protein L35, mitochondrial</fullName>
    </alternativeName>
</protein>
<dbReference type="Pfam" id="PF01632">
    <property type="entry name" value="Ribosomal_L35p"/>
    <property type="match status" value="1"/>
</dbReference>
<keyword evidence="5" id="KW-0496">Mitochondrion</keyword>
<evidence type="ECO:0000256" key="2">
    <source>
        <dbReference type="ARBA" id="ARBA00006598"/>
    </source>
</evidence>
<keyword evidence="6" id="KW-0687">Ribonucleoprotein</keyword>
<dbReference type="GO" id="GO:1990904">
    <property type="term" value="C:ribonucleoprotein complex"/>
    <property type="evidence" value="ECO:0007669"/>
    <property type="project" value="UniProtKB-KW"/>
</dbReference>
<dbReference type="EMBL" id="KZ150122">
    <property type="protein sequence ID" value="PZC73164.1"/>
    <property type="molecule type" value="Genomic_DNA"/>
</dbReference>
<dbReference type="InterPro" id="IPR037229">
    <property type="entry name" value="Ribosomal_bL35_sf"/>
</dbReference>
<name>A0A2W1BHJ7_HELAM</name>